<accession>A0A7X1GHT6</accession>
<keyword evidence="1" id="KW-1133">Transmembrane helix</keyword>
<name>A0A7X1GHT6_9PSED</name>
<feature type="transmembrane region" description="Helical" evidence="1">
    <location>
        <begin position="7"/>
        <end position="24"/>
    </location>
</feature>
<keyword evidence="1" id="KW-0812">Transmembrane</keyword>
<keyword evidence="3" id="KW-1185">Reference proteome</keyword>
<reference evidence="2 3" key="1">
    <citation type="submission" date="2020-08" db="EMBL/GenBank/DDBJ databases">
        <title>Pseudomonas sp. nov.</title>
        <authorList>
            <person name="Gieschler S."/>
            <person name="Fiedler G."/>
            <person name="Brinks E."/>
            <person name="Boehnlein C."/>
            <person name="Franz C.M.A.P."/>
            <person name="Kabisch J."/>
        </authorList>
    </citation>
    <scope>NUCLEOTIDE SEQUENCE [LARGE SCALE GENOMIC DNA]</scope>
    <source>
        <strain evidence="2 3">MBT-1</strain>
    </source>
</reference>
<protein>
    <submittedName>
        <fullName evidence="2">Uncharacterized protein</fullName>
    </submittedName>
</protein>
<gene>
    <name evidence="2" type="ORF">H7995_23120</name>
</gene>
<evidence type="ECO:0000256" key="1">
    <source>
        <dbReference type="SAM" id="Phobius"/>
    </source>
</evidence>
<dbReference type="RefSeq" id="WP_185818958.1">
    <property type="nucleotide sequence ID" value="NZ_JACMYG010000031.1"/>
</dbReference>
<evidence type="ECO:0000313" key="2">
    <source>
        <dbReference type="EMBL" id="MBC2692684.1"/>
    </source>
</evidence>
<feature type="transmembrane region" description="Helical" evidence="1">
    <location>
        <begin position="60"/>
        <end position="79"/>
    </location>
</feature>
<evidence type="ECO:0000313" key="3">
    <source>
        <dbReference type="Proteomes" id="UP000526003"/>
    </source>
</evidence>
<proteinExistence type="predicted"/>
<dbReference type="EMBL" id="JACMYG010000031">
    <property type="protein sequence ID" value="MBC2692684.1"/>
    <property type="molecule type" value="Genomic_DNA"/>
</dbReference>
<dbReference type="AlphaFoldDB" id="A0A7X1GHT6"/>
<dbReference type="Proteomes" id="UP000526003">
    <property type="component" value="Unassembled WGS sequence"/>
</dbReference>
<sequence length="82" mass="8962">MTLTPDIVARIFVVVLAIIFSIAYKRRKALFTVKNTSGDSQAALLDGFVSREIRDTNLQLWLCGGLGSFALAYCIYSIMAAA</sequence>
<organism evidence="2 3">
    <name type="scientific">Pseudomonas kielensis</name>
    <dbReference type="NCBI Taxonomy" id="2762577"/>
    <lineage>
        <taxon>Bacteria</taxon>
        <taxon>Pseudomonadati</taxon>
        <taxon>Pseudomonadota</taxon>
        <taxon>Gammaproteobacteria</taxon>
        <taxon>Pseudomonadales</taxon>
        <taxon>Pseudomonadaceae</taxon>
        <taxon>Pseudomonas</taxon>
    </lineage>
</organism>
<comment type="caution">
    <text evidence="2">The sequence shown here is derived from an EMBL/GenBank/DDBJ whole genome shotgun (WGS) entry which is preliminary data.</text>
</comment>
<keyword evidence="1" id="KW-0472">Membrane</keyword>